<dbReference type="AlphaFoldDB" id="A0ABD1HKD1"/>
<comment type="cofactor">
    <cofactor evidence="5">
        <name>Fe(2+)</name>
        <dbReference type="ChEBI" id="CHEBI:29033"/>
    </cofactor>
    <text evidence="5">Binds 1 Fe(2+) ion per subunit.</text>
</comment>
<protein>
    <submittedName>
        <fullName evidence="6">Dioxygenase 4</fullName>
        <ecNumber evidence="6">1.13.11.51</ecNumber>
    </submittedName>
</protein>
<evidence type="ECO:0000313" key="6">
    <source>
        <dbReference type="EMBL" id="KAL1556921.1"/>
    </source>
</evidence>
<keyword evidence="7" id="KW-1185">Reference proteome</keyword>
<proteinExistence type="inferred from homology"/>
<dbReference type="GO" id="GO:0046872">
    <property type="term" value="F:metal ion binding"/>
    <property type="evidence" value="ECO:0007669"/>
    <property type="project" value="UniProtKB-KW"/>
</dbReference>
<gene>
    <name evidence="6" type="primary">NCED4</name>
    <name evidence="6" type="ORF">AAHA92_12476</name>
</gene>
<comment type="similarity">
    <text evidence="1">Belongs to the carotenoid oxygenase family.</text>
</comment>
<dbReference type="Pfam" id="PF03055">
    <property type="entry name" value="RPE65"/>
    <property type="match status" value="1"/>
</dbReference>
<dbReference type="Proteomes" id="UP001567538">
    <property type="component" value="Unassembled WGS sequence"/>
</dbReference>
<evidence type="ECO:0000313" key="7">
    <source>
        <dbReference type="Proteomes" id="UP001567538"/>
    </source>
</evidence>
<sequence length="378" mass="41746">METLNSTFLPKQSIPSFKIHQNSNKKPKIIKANSCFTTSHRTKDLETLKSPPTKKRRNQSFLATIFNNLDHLICTFLDPPLRPAIDPNHVLSGGLAPVSELPPTPCAVTEGSLPPCLDGAYIRNRPNPQFTPKGRPYHFLDGDGMLHAIKISQGEATFCCRYVSMHKHAAERDAGYPFVPSVFSSFTGAAASTARAALLVARVLAGQFDPANRGLGAANTSLALISGRLFALCESDLPYAVQLTAEGDLETLGRHDFGAADPISTMTAHPKIDRITGEAFAFAYNIAPPFLSFFRIDSGGKKQKNVPIFSMESFSCAHDFAVTANYAVFFDIQITANPWWILRGRPPMGRTRRRWRGWELFLDMRRTRGIYGGLRCRG</sequence>
<accession>A0ABD1HKD1</accession>
<evidence type="ECO:0000256" key="5">
    <source>
        <dbReference type="PIRSR" id="PIRSR604294-1"/>
    </source>
</evidence>
<keyword evidence="2 5" id="KW-0479">Metal-binding</keyword>
<reference evidence="6 7" key="1">
    <citation type="submission" date="2024-06" db="EMBL/GenBank/DDBJ databases">
        <title>A chromosome level genome sequence of Diviner's sage (Salvia divinorum).</title>
        <authorList>
            <person name="Ford S.A."/>
            <person name="Ro D.-K."/>
            <person name="Ness R.W."/>
            <person name="Phillips M.A."/>
        </authorList>
    </citation>
    <scope>NUCLEOTIDE SEQUENCE [LARGE SCALE GENOMIC DNA]</scope>
    <source>
        <strain evidence="6">SAF-2024a</strain>
        <tissue evidence="6">Leaf</tissue>
    </source>
</reference>
<dbReference type="GO" id="GO:0045549">
    <property type="term" value="F:9-cis-epoxycarotenoid dioxygenase activity"/>
    <property type="evidence" value="ECO:0007669"/>
    <property type="project" value="UniProtKB-EC"/>
</dbReference>
<dbReference type="InterPro" id="IPR004294">
    <property type="entry name" value="Carotenoid_Oase"/>
</dbReference>
<organism evidence="6 7">
    <name type="scientific">Salvia divinorum</name>
    <name type="common">Maria pastora</name>
    <name type="synonym">Diviner's sage</name>
    <dbReference type="NCBI Taxonomy" id="28513"/>
    <lineage>
        <taxon>Eukaryota</taxon>
        <taxon>Viridiplantae</taxon>
        <taxon>Streptophyta</taxon>
        <taxon>Embryophyta</taxon>
        <taxon>Tracheophyta</taxon>
        <taxon>Spermatophyta</taxon>
        <taxon>Magnoliopsida</taxon>
        <taxon>eudicotyledons</taxon>
        <taxon>Gunneridae</taxon>
        <taxon>Pentapetalae</taxon>
        <taxon>asterids</taxon>
        <taxon>lamiids</taxon>
        <taxon>Lamiales</taxon>
        <taxon>Lamiaceae</taxon>
        <taxon>Nepetoideae</taxon>
        <taxon>Mentheae</taxon>
        <taxon>Salviinae</taxon>
        <taxon>Salvia</taxon>
        <taxon>Salvia subgen. Calosphace</taxon>
    </lineage>
</organism>
<feature type="binding site" evidence="5">
    <location>
        <position position="269"/>
    </location>
    <ligand>
        <name>Fe cation</name>
        <dbReference type="ChEBI" id="CHEBI:24875"/>
        <note>catalytic</note>
    </ligand>
</feature>
<dbReference type="PANTHER" id="PTHR10543">
    <property type="entry name" value="BETA-CAROTENE DIOXYGENASE"/>
    <property type="match status" value="1"/>
</dbReference>
<name>A0ABD1HKD1_SALDI</name>
<evidence type="ECO:0000256" key="1">
    <source>
        <dbReference type="ARBA" id="ARBA00006787"/>
    </source>
</evidence>
<feature type="binding site" evidence="5">
    <location>
        <position position="318"/>
    </location>
    <ligand>
        <name>Fe cation</name>
        <dbReference type="ChEBI" id="CHEBI:24875"/>
        <note>catalytic</note>
    </ligand>
</feature>
<keyword evidence="4 5" id="KW-0408">Iron</keyword>
<evidence type="ECO:0000256" key="2">
    <source>
        <dbReference type="ARBA" id="ARBA00022723"/>
    </source>
</evidence>
<dbReference type="EMBL" id="JBEAFC010000005">
    <property type="protein sequence ID" value="KAL1556921.1"/>
    <property type="molecule type" value="Genomic_DNA"/>
</dbReference>
<evidence type="ECO:0000256" key="4">
    <source>
        <dbReference type="ARBA" id="ARBA00023004"/>
    </source>
</evidence>
<keyword evidence="6" id="KW-0560">Oxidoreductase</keyword>
<dbReference type="EC" id="1.13.11.51" evidence="6"/>
<dbReference type="PANTHER" id="PTHR10543:SF46">
    <property type="entry name" value="CAROTENOID CLEAVAGE DIOXYGENASE 4, CHLOROPLASTIC-RELATED"/>
    <property type="match status" value="1"/>
</dbReference>
<keyword evidence="3 6" id="KW-0223">Dioxygenase</keyword>
<comment type="caution">
    <text evidence="6">The sequence shown here is derived from an EMBL/GenBank/DDBJ whole genome shotgun (WGS) entry which is preliminary data.</text>
</comment>
<evidence type="ECO:0000256" key="3">
    <source>
        <dbReference type="ARBA" id="ARBA00022964"/>
    </source>
</evidence>